<comment type="subcellular location">
    <subcellularLocation>
        <location evidence="1">Membrane</location>
    </subcellularLocation>
</comment>
<evidence type="ECO:0000256" key="1">
    <source>
        <dbReference type="ARBA" id="ARBA00004370"/>
    </source>
</evidence>
<dbReference type="OrthoDB" id="513661at2"/>
<evidence type="ECO:0000256" key="2">
    <source>
        <dbReference type="ARBA" id="ARBA00022692"/>
    </source>
</evidence>
<dbReference type="Proteomes" id="UP000594834">
    <property type="component" value="Chromosome"/>
</dbReference>
<reference evidence="7 9" key="1">
    <citation type="submission" date="2016-05" db="EMBL/GenBank/DDBJ databases">
        <title>Draft genome sequence of Moraxella nonliquefaciens CCUG 348T.</title>
        <authorList>
            <person name="Salva-Serra F."/>
            <person name="Engstrom-Jakobsson H."/>
            <person name="Thorell K."/>
            <person name="Gonzales-Siles L."/>
            <person name="Karlsson R."/>
            <person name="Boulund F."/>
            <person name="Engstrand L."/>
            <person name="Kristiansson E."/>
            <person name="Moore E."/>
        </authorList>
    </citation>
    <scope>NUCLEOTIDE SEQUENCE [LARGE SCALE GENOMIC DNA]</scope>
    <source>
        <strain evidence="7 9">CCUG 348</strain>
    </source>
</reference>
<dbReference type="EMBL" id="LZDN01000009">
    <property type="protein sequence ID" value="OBX51002.1"/>
    <property type="molecule type" value="Genomic_DNA"/>
</dbReference>
<evidence type="ECO:0000256" key="5">
    <source>
        <dbReference type="SAM" id="Phobius"/>
    </source>
</evidence>
<evidence type="ECO:0000313" key="8">
    <source>
        <dbReference type="EMBL" id="QPT44938.1"/>
    </source>
</evidence>
<dbReference type="GO" id="GO:0016020">
    <property type="term" value="C:membrane"/>
    <property type="evidence" value="ECO:0007669"/>
    <property type="project" value="UniProtKB-SubCell"/>
</dbReference>
<evidence type="ECO:0000313" key="9">
    <source>
        <dbReference type="Proteomes" id="UP000092575"/>
    </source>
</evidence>
<dbReference type="AlphaFoldDB" id="A0A1B8PK85"/>
<evidence type="ECO:0000313" key="6">
    <source>
        <dbReference type="EMBL" id="OBX51002.1"/>
    </source>
</evidence>
<keyword evidence="3 5" id="KW-1133">Transmembrane helix</keyword>
<reference evidence="8 11" key="3">
    <citation type="submission" date="2020-12" db="EMBL/GenBank/DDBJ databases">
        <title>FDA dAtabase for Regulatory Grade micrObial Sequences (FDA-ARGOS): Supporting development and validation of Infectious Disease Dx tests.</title>
        <authorList>
            <person name="Sproer C."/>
            <person name="Gronow S."/>
            <person name="Severitt S."/>
            <person name="Schroder I."/>
            <person name="Tallon L."/>
            <person name="Sadzewicz L."/>
            <person name="Zhao X."/>
            <person name="Boylan J."/>
            <person name="Ott S."/>
            <person name="Bowen H."/>
            <person name="Vavikolanu K."/>
            <person name="Mehta A."/>
            <person name="Aluvathingal J."/>
            <person name="Nadendla S."/>
            <person name="Lowell S."/>
            <person name="Myers T."/>
            <person name="Yan Y."/>
            <person name="Sichtig H."/>
        </authorList>
    </citation>
    <scope>NUCLEOTIDE SEQUENCE [LARGE SCALE GENOMIC DNA]</scope>
    <source>
        <strain evidence="8 11">FDAARGOS_869</strain>
    </source>
</reference>
<dbReference type="PANTHER" id="PTHR35371:SF1">
    <property type="entry name" value="BLR7753 PROTEIN"/>
    <property type="match status" value="1"/>
</dbReference>
<keyword evidence="11" id="KW-1185">Reference proteome</keyword>
<keyword evidence="2 5" id="KW-0812">Transmembrane</keyword>
<accession>A0A1B8PK85</accession>
<keyword evidence="4 5" id="KW-0472">Membrane</keyword>
<dbReference type="SUPFAM" id="SSF161084">
    <property type="entry name" value="MAPEG domain-like"/>
    <property type="match status" value="1"/>
</dbReference>
<evidence type="ECO:0000256" key="4">
    <source>
        <dbReference type="ARBA" id="ARBA00023136"/>
    </source>
</evidence>
<evidence type="ECO:0000313" key="7">
    <source>
        <dbReference type="EMBL" id="OBX82504.1"/>
    </source>
</evidence>
<gene>
    <name evidence="7" type="ORF">A7456_07135</name>
    <name evidence="6" type="ORF">A9Z60_08445</name>
    <name evidence="8" type="ORF">I6G26_02600</name>
</gene>
<name>A0A1B8PK85_MORNO</name>
<dbReference type="RefSeq" id="WP_066885001.1">
    <property type="nucleotide sequence ID" value="NZ_CP065728.1"/>
</dbReference>
<dbReference type="STRING" id="478.A7456_07135"/>
<reference evidence="6 10" key="2">
    <citation type="submission" date="2016-06" db="EMBL/GenBank/DDBJ databases">
        <title>Draft genome of Moraxella nonliquefaciens CCUG 60284.</title>
        <authorList>
            <person name="Salva-Serra F."/>
            <person name="Engstrom-Jakobsson H."/>
            <person name="Thorell K."/>
            <person name="Gonzales-Siles L."/>
            <person name="Karlsson R."/>
            <person name="Boulund F."/>
            <person name="Engstrand L."/>
            <person name="Kristiansson E."/>
            <person name="Moore E."/>
        </authorList>
    </citation>
    <scope>NUCLEOTIDE SEQUENCE [LARGE SCALE GENOMIC DNA]</scope>
    <source>
        <strain evidence="6 10">CCUG 60284</strain>
    </source>
</reference>
<dbReference type="Gene3D" id="1.20.120.550">
    <property type="entry name" value="Membrane associated eicosanoid/glutathione metabolism-like domain"/>
    <property type="match status" value="1"/>
</dbReference>
<dbReference type="PANTHER" id="PTHR35371">
    <property type="entry name" value="INNER MEMBRANE PROTEIN"/>
    <property type="match status" value="1"/>
</dbReference>
<dbReference type="Proteomes" id="UP000092575">
    <property type="component" value="Unassembled WGS sequence"/>
</dbReference>
<evidence type="ECO:0000313" key="10">
    <source>
        <dbReference type="Proteomes" id="UP000092671"/>
    </source>
</evidence>
<dbReference type="InterPro" id="IPR023352">
    <property type="entry name" value="MAPEG-like_dom_sf"/>
</dbReference>
<dbReference type="Pfam" id="PF01124">
    <property type="entry name" value="MAPEG"/>
    <property type="match status" value="1"/>
</dbReference>
<protein>
    <submittedName>
        <fullName evidence="8">MAPEG family protein</fullName>
    </submittedName>
</protein>
<sequence length="140" mass="15741">MNWILYIPKDTHHAIMALMSACVLPFIFAFLAKMTGGFDLKKDNQNPRAFLAQTKGLSSRLNAVQANSFESLPIFIGAVLIAMYCFVPQNVINGMAWLYVVLRIIYGVAYAMNLATFRSVVWGLSLMCCLQLFYFAIKVL</sequence>
<evidence type="ECO:0000256" key="3">
    <source>
        <dbReference type="ARBA" id="ARBA00022989"/>
    </source>
</evidence>
<proteinExistence type="predicted"/>
<organism evidence="6 10">
    <name type="scientific">Moraxella nonliquefaciens</name>
    <dbReference type="NCBI Taxonomy" id="478"/>
    <lineage>
        <taxon>Bacteria</taxon>
        <taxon>Pseudomonadati</taxon>
        <taxon>Pseudomonadota</taxon>
        <taxon>Gammaproteobacteria</taxon>
        <taxon>Moraxellales</taxon>
        <taxon>Moraxellaceae</taxon>
        <taxon>Moraxella</taxon>
    </lineage>
</organism>
<dbReference type="EMBL" id="CP065728">
    <property type="protein sequence ID" value="QPT44938.1"/>
    <property type="molecule type" value="Genomic_DNA"/>
</dbReference>
<evidence type="ECO:0000313" key="11">
    <source>
        <dbReference type="Proteomes" id="UP000594834"/>
    </source>
</evidence>
<dbReference type="EMBL" id="LXTW01000037">
    <property type="protein sequence ID" value="OBX82504.1"/>
    <property type="molecule type" value="Genomic_DNA"/>
</dbReference>
<dbReference type="Proteomes" id="UP000092671">
    <property type="component" value="Unassembled WGS sequence"/>
</dbReference>
<feature type="transmembrane region" description="Helical" evidence="5">
    <location>
        <begin position="119"/>
        <end position="137"/>
    </location>
</feature>
<dbReference type="InterPro" id="IPR001129">
    <property type="entry name" value="Membr-assoc_MAPEG"/>
</dbReference>
<feature type="transmembrane region" description="Helical" evidence="5">
    <location>
        <begin position="12"/>
        <end position="32"/>
    </location>
</feature>